<keyword evidence="2" id="KW-1185">Reference proteome</keyword>
<evidence type="ECO:0000313" key="1">
    <source>
        <dbReference type="EMBL" id="KAF9652507.1"/>
    </source>
</evidence>
<organism evidence="1 2">
    <name type="scientific">Thelephora ganbajun</name>
    <name type="common">Ganba fungus</name>
    <dbReference type="NCBI Taxonomy" id="370292"/>
    <lineage>
        <taxon>Eukaryota</taxon>
        <taxon>Fungi</taxon>
        <taxon>Dikarya</taxon>
        <taxon>Basidiomycota</taxon>
        <taxon>Agaricomycotina</taxon>
        <taxon>Agaricomycetes</taxon>
        <taxon>Thelephorales</taxon>
        <taxon>Thelephoraceae</taxon>
        <taxon>Thelephora</taxon>
    </lineage>
</organism>
<proteinExistence type="predicted"/>
<reference evidence="1" key="2">
    <citation type="journal article" date="2020" name="Nat. Commun.">
        <title>Large-scale genome sequencing of mycorrhizal fungi provides insights into the early evolution of symbiotic traits.</title>
        <authorList>
            <person name="Miyauchi S."/>
            <person name="Kiss E."/>
            <person name="Kuo A."/>
            <person name="Drula E."/>
            <person name="Kohler A."/>
            <person name="Sanchez-Garcia M."/>
            <person name="Morin E."/>
            <person name="Andreopoulos B."/>
            <person name="Barry K.W."/>
            <person name="Bonito G."/>
            <person name="Buee M."/>
            <person name="Carver A."/>
            <person name="Chen C."/>
            <person name="Cichocki N."/>
            <person name="Clum A."/>
            <person name="Culley D."/>
            <person name="Crous P.W."/>
            <person name="Fauchery L."/>
            <person name="Girlanda M."/>
            <person name="Hayes R.D."/>
            <person name="Keri Z."/>
            <person name="LaButti K."/>
            <person name="Lipzen A."/>
            <person name="Lombard V."/>
            <person name="Magnuson J."/>
            <person name="Maillard F."/>
            <person name="Murat C."/>
            <person name="Nolan M."/>
            <person name="Ohm R.A."/>
            <person name="Pangilinan J."/>
            <person name="Pereira M.F."/>
            <person name="Perotto S."/>
            <person name="Peter M."/>
            <person name="Pfister S."/>
            <person name="Riley R."/>
            <person name="Sitrit Y."/>
            <person name="Stielow J.B."/>
            <person name="Szollosi G."/>
            <person name="Zifcakova L."/>
            <person name="Stursova M."/>
            <person name="Spatafora J.W."/>
            <person name="Tedersoo L."/>
            <person name="Vaario L.M."/>
            <person name="Yamada A."/>
            <person name="Yan M."/>
            <person name="Wang P."/>
            <person name="Xu J."/>
            <person name="Bruns T."/>
            <person name="Baldrian P."/>
            <person name="Vilgalys R."/>
            <person name="Dunand C."/>
            <person name="Henrissat B."/>
            <person name="Grigoriev I.V."/>
            <person name="Hibbett D."/>
            <person name="Nagy L.G."/>
            <person name="Martin F.M."/>
        </authorList>
    </citation>
    <scope>NUCLEOTIDE SEQUENCE</scope>
    <source>
        <strain evidence="1">P2</strain>
    </source>
</reference>
<name>A0ACB6ZSJ0_THEGA</name>
<evidence type="ECO:0000313" key="2">
    <source>
        <dbReference type="Proteomes" id="UP000886501"/>
    </source>
</evidence>
<accession>A0ACB6ZSJ0</accession>
<sequence length="1099" mass="122264">MLQIDSLVPSVRPKFDRSVLEHFLRTLYETISSIPAVAPQHPLSASRTLLRADVATPYATPLPTEETNWKVAFQPPANITVVGSWANKLSVKPKDGERYTVDLAVQMPNELFQEKDYLNGRFFHKRAYYLSVIAAHIKKHLLVDLFYDSTNSDPRLPSLIIESKDGSKLDFSGAKARIRILATLAQDSPISLKHVDSNHCNIRVPSSPNDAPTHRYNDALLQSTTAVPHLLSTHETKKTVDSFSDALALLRIWANQRGYCRGKGGWSILGFEDRGPFWLGLLELMIKGDASMRGSKSRVKPVGRGLSSYQLFKATIGFLARHDFVKEPVYLKDADLGNASISGPKDLAVFVTASSRSNLLSGVPLSSLEMLRHDAQSTLEILSRDISYDDPFSAVFLEDMRHASERFDVVIGVDLSSSHAKKRTEIHELDAGSSGEFILSSMASILRHGLGNRAKAVPLLRRSSTARELSHPHPFTPSIIQIGFILDPTNAFLLVDRGLSVEEAEKDTEFRDFWGNDKTELRRFKDGRILECVVWEAKTVDEKAHIPVLIAKHLLRHHFGIEEASVFTWQPSFDALIRLPKAIGEVYSRLGSSVSKGFRDAISAFDSLVKQIKQLEDLPLSVATISPVHSALRHVSVFTPVAISSSASSALPPWARYIPAMDIIIEFEKSPRWPDDLVAILKMKLAFFEHVARSLTKAVKGLTARVVVDNPSPSASFQDCGRLEILTPEGWAFSASIWHGREATLLDRLVEGEPNRPFAPKPSPREKQAAVKAKETYVRQFIAAPSHHRAISNLCYRYPGFSGTVRLAKRWFASHWLLDVHISQEAVELICAKMFVGDGTGLSEDFDNSKNQVGAPVTKERGFAVVVHFLASWEWQTGLNVPLYGKAEVPTSQGSAGSPGAWVIRTSEDPSGKMWTSNGPDAVVARRIAAFAKATWNRLQGDPYSFKDISVLNAHPITEYDFIIHLETATLPRSYENASVRIQGVETGQQIKSSKSERRPGFDPARLFLDDLRTIYEDTAIFFYDCFGGDKIGGVWLPGLRVPKPFKVRERYSSAPVHRVSNKKERKKTPDVVLNESAIVAEIERMGHGLIKSITVHQK</sequence>
<comment type="caution">
    <text evidence="1">The sequence shown here is derived from an EMBL/GenBank/DDBJ whole genome shotgun (WGS) entry which is preliminary data.</text>
</comment>
<protein>
    <submittedName>
        <fullName evidence="1">Nrap protein</fullName>
    </submittedName>
</protein>
<reference evidence="1" key="1">
    <citation type="submission" date="2019-10" db="EMBL/GenBank/DDBJ databases">
        <authorList>
            <consortium name="DOE Joint Genome Institute"/>
            <person name="Kuo A."/>
            <person name="Miyauchi S."/>
            <person name="Kiss E."/>
            <person name="Drula E."/>
            <person name="Kohler A."/>
            <person name="Sanchez-Garcia M."/>
            <person name="Andreopoulos B."/>
            <person name="Barry K.W."/>
            <person name="Bonito G."/>
            <person name="Buee M."/>
            <person name="Carver A."/>
            <person name="Chen C."/>
            <person name="Cichocki N."/>
            <person name="Clum A."/>
            <person name="Culley D."/>
            <person name="Crous P.W."/>
            <person name="Fauchery L."/>
            <person name="Girlanda M."/>
            <person name="Hayes R."/>
            <person name="Keri Z."/>
            <person name="Labutti K."/>
            <person name="Lipzen A."/>
            <person name="Lombard V."/>
            <person name="Magnuson J."/>
            <person name="Maillard F."/>
            <person name="Morin E."/>
            <person name="Murat C."/>
            <person name="Nolan M."/>
            <person name="Ohm R."/>
            <person name="Pangilinan J."/>
            <person name="Pereira M."/>
            <person name="Perotto S."/>
            <person name="Peter M."/>
            <person name="Riley R."/>
            <person name="Sitrit Y."/>
            <person name="Stielow B."/>
            <person name="Szollosi G."/>
            <person name="Zifcakova L."/>
            <person name="Stursova M."/>
            <person name="Spatafora J.W."/>
            <person name="Tedersoo L."/>
            <person name="Vaario L.-M."/>
            <person name="Yamada A."/>
            <person name="Yan M."/>
            <person name="Wang P."/>
            <person name="Xu J."/>
            <person name="Bruns T."/>
            <person name="Baldrian P."/>
            <person name="Vilgalys R."/>
            <person name="Henrissat B."/>
            <person name="Grigoriev I.V."/>
            <person name="Hibbett D."/>
            <person name="Nagy L.G."/>
            <person name="Martin F.M."/>
        </authorList>
    </citation>
    <scope>NUCLEOTIDE SEQUENCE</scope>
    <source>
        <strain evidence="1">P2</strain>
    </source>
</reference>
<dbReference type="Proteomes" id="UP000886501">
    <property type="component" value="Unassembled WGS sequence"/>
</dbReference>
<gene>
    <name evidence="1" type="ORF">BDM02DRAFT_3089036</name>
</gene>
<dbReference type="EMBL" id="MU117968">
    <property type="protein sequence ID" value="KAF9652507.1"/>
    <property type="molecule type" value="Genomic_DNA"/>
</dbReference>